<feature type="transmembrane region" description="Helical" evidence="6">
    <location>
        <begin position="146"/>
        <end position="167"/>
    </location>
</feature>
<feature type="transmembrane region" description="Helical" evidence="6">
    <location>
        <begin position="32"/>
        <end position="50"/>
    </location>
</feature>
<evidence type="ECO:0000256" key="4">
    <source>
        <dbReference type="ARBA" id="ARBA00023136"/>
    </source>
</evidence>
<evidence type="ECO:0000313" key="8">
    <source>
        <dbReference type="Proteomes" id="UP000813420"/>
    </source>
</evidence>
<dbReference type="GO" id="GO:0015499">
    <property type="term" value="F:formate transmembrane transporter activity"/>
    <property type="evidence" value="ECO:0007669"/>
    <property type="project" value="TreeGrafter"/>
</dbReference>
<evidence type="ECO:0000256" key="2">
    <source>
        <dbReference type="ARBA" id="ARBA00022692"/>
    </source>
</evidence>
<comment type="caution">
    <text evidence="7">The sequence shown here is derived from an EMBL/GenBank/DDBJ whole genome shotgun (WGS) entry which is preliminary data.</text>
</comment>
<protein>
    <submittedName>
        <fullName evidence="7">Formate/nitrite transporter family protein</fullName>
    </submittedName>
</protein>
<feature type="transmembrane region" description="Helical" evidence="6">
    <location>
        <begin position="116"/>
        <end position="134"/>
    </location>
</feature>
<dbReference type="Gene3D" id="1.20.1080.10">
    <property type="entry name" value="Glycerol uptake facilitator protein"/>
    <property type="match status" value="1"/>
</dbReference>
<dbReference type="InterPro" id="IPR000292">
    <property type="entry name" value="For/NO2_transpt"/>
</dbReference>
<dbReference type="PANTHER" id="PTHR30520:SF6">
    <property type="entry name" value="FORMATE_NITRATE FAMILY TRANSPORTER (EUROFUNG)"/>
    <property type="match status" value="1"/>
</dbReference>
<feature type="transmembrane region" description="Helical" evidence="6">
    <location>
        <begin position="70"/>
        <end position="96"/>
    </location>
</feature>
<gene>
    <name evidence="7" type="ORF">K8V39_00115</name>
</gene>
<evidence type="ECO:0000256" key="6">
    <source>
        <dbReference type="SAM" id="Phobius"/>
    </source>
</evidence>
<evidence type="ECO:0000256" key="3">
    <source>
        <dbReference type="ARBA" id="ARBA00022989"/>
    </source>
</evidence>
<keyword evidence="4 6" id="KW-0472">Membrane</keyword>
<comment type="similarity">
    <text evidence="5">Belongs to the FNT transporter (TC 1.A.16) family.</text>
</comment>
<keyword evidence="3 6" id="KW-1133">Transmembrane helix</keyword>
<name>A0A9D2VVV5_9FIRM</name>
<feature type="transmembrane region" description="Helical" evidence="6">
    <location>
        <begin position="179"/>
        <end position="199"/>
    </location>
</feature>
<reference evidence="7" key="1">
    <citation type="journal article" date="2021" name="PeerJ">
        <title>Extensive microbial diversity within the chicken gut microbiome revealed by metagenomics and culture.</title>
        <authorList>
            <person name="Gilroy R."/>
            <person name="Ravi A."/>
            <person name="Getino M."/>
            <person name="Pursley I."/>
            <person name="Horton D.L."/>
            <person name="Alikhan N.F."/>
            <person name="Baker D."/>
            <person name="Gharbi K."/>
            <person name="Hall N."/>
            <person name="Watson M."/>
            <person name="Adriaenssens E.M."/>
            <person name="Foster-Nyarko E."/>
            <person name="Jarju S."/>
            <person name="Secka A."/>
            <person name="Antonio M."/>
            <person name="Oren A."/>
            <person name="Chaudhuri R.R."/>
            <person name="La Ragione R."/>
            <person name="Hildebrand F."/>
            <person name="Pallen M.J."/>
        </authorList>
    </citation>
    <scope>NUCLEOTIDE SEQUENCE</scope>
    <source>
        <strain evidence="7">USAMLcec4-12693</strain>
    </source>
</reference>
<reference evidence="7" key="2">
    <citation type="submission" date="2021-09" db="EMBL/GenBank/DDBJ databases">
        <authorList>
            <person name="Gilroy R."/>
        </authorList>
    </citation>
    <scope>NUCLEOTIDE SEQUENCE</scope>
    <source>
        <strain evidence="7">USAMLcec4-12693</strain>
    </source>
</reference>
<dbReference type="Pfam" id="PF01226">
    <property type="entry name" value="Form_Nir_trans"/>
    <property type="match status" value="1"/>
</dbReference>
<sequence length="202" mass="22086">MRESARIFFRAVAAGIAIAIGGTVYLSVENKIAGSLFFTVGLYAIVLNGLNLYTGRIGYLVEQKEKRSYIWLLFLTWLGNLAGTSLAAVCLFAVRISSSIEEQARTVCETKLGDSVFSIFILAVFCGILMYVAVDGFKEKGNPIILFLCVSVFILAGFEHCVANMFYFTLAGVWSGRTFIYLLIMTLGNSLGGMLIPAVKKI</sequence>
<dbReference type="PANTHER" id="PTHR30520">
    <property type="entry name" value="FORMATE TRANSPORTER-RELATED"/>
    <property type="match status" value="1"/>
</dbReference>
<dbReference type="GO" id="GO:0005886">
    <property type="term" value="C:plasma membrane"/>
    <property type="evidence" value="ECO:0007669"/>
    <property type="project" value="TreeGrafter"/>
</dbReference>
<dbReference type="Proteomes" id="UP000813420">
    <property type="component" value="Unassembled WGS sequence"/>
</dbReference>
<proteinExistence type="inferred from homology"/>
<comment type="subcellular location">
    <subcellularLocation>
        <location evidence="1">Membrane</location>
        <topology evidence="1">Multi-pass membrane protein</topology>
    </subcellularLocation>
</comment>
<feature type="transmembrane region" description="Helical" evidence="6">
    <location>
        <begin position="7"/>
        <end position="26"/>
    </location>
</feature>
<dbReference type="InterPro" id="IPR023271">
    <property type="entry name" value="Aquaporin-like"/>
</dbReference>
<evidence type="ECO:0000313" key="7">
    <source>
        <dbReference type="EMBL" id="HJH48656.1"/>
    </source>
</evidence>
<accession>A0A9D2VVV5</accession>
<dbReference type="AlphaFoldDB" id="A0A9D2VVV5"/>
<organism evidence="7 8">
    <name type="scientific">Merdimonas faecis</name>
    <dbReference type="NCBI Taxonomy" id="1653435"/>
    <lineage>
        <taxon>Bacteria</taxon>
        <taxon>Bacillati</taxon>
        <taxon>Bacillota</taxon>
        <taxon>Clostridia</taxon>
        <taxon>Lachnospirales</taxon>
        <taxon>Lachnospiraceae</taxon>
        <taxon>Merdimonas</taxon>
    </lineage>
</organism>
<dbReference type="RefSeq" id="WP_070089292.1">
    <property type="nucleotide sequence ID" value="NZ_CABMJS010000018.1"/>
</dbReference>
<dbReference type="EMBL" id="DYXE01000002">
    <property type="protein sequence ID" value="HJH48656.1"/>
    <property type="molecule type" value="Genomic_DNA"/>
</dbReference>
<evidence type="ECO:0000256" key="5">
    <source>
        <dbReference type="ARBA" id="ARBA00049660"/>
    </source>
</evidence>
<dbReference type="OrthoDB" id="9786493at2"/>
<keyword evidence="2 6" id="KW-0812">Transmembrane</keyword>
<evidence type="ECO:0000256" key="1">
    <source>
        <dbReference type="ARBA" id="ARBA00004141"/>
    </source>
</evidence>